<gene>
    <name evidence="1" type="ORF">EHO57_10205</name>
    <name evidence="2" type="ORF">EHQ53_08665</name>
</gene>
<keyword evidence="3" id="KW-1185">Reference proteome</keyword>
<comment type="caution">
    <text evidence="1">The sequence shown here is derived from an EMBL/GenBank/DDBJ whole genome shotgun (WGS) entry which is preliminary data.</text>
</comment>
<evidence type="ECO:0008006" key="5">
    <source>
        <dbReference type="Google" id="ProtNLM"/>
    </source>
</evidence>
<dbReference type="InterPro" id="IPR023393">
    <property type="entry name" value="START-like_dom_sf"/>
</dbReference>
<dbReference type="OrthoDB" id="9807923at2"/>
<accession>A0A5F1ZUN1</accession>
<evidence type="ECO:0000313" key="3">
    <source>
        <dbReference type="Proteomes" id="UP000297273"/>
    </source>
</evidence>
<proteinExistence type="predicted"/>
<evidence type="ECO:0000313" key="4">
    <source>
        <dbReference type="Proteomes" id="UP000297946"/>
    </source>
</evidence>
<reference evidence="2" key="1">
    <citation type="submission" date="2018-10" db="EMBL/GenBank/DDBJ databases">
        <authorList>
            <person name="Vincent A.T."/>
            <person name="Schiettekatte O."/>
            <person name="Bourhy P."/>
            <person name="Veyrier F.J."/>
            <person name="Picardeau M."/>
        </authorList>
    </citation>
    <scope>NUCLEOTIDE SEQUENCE</scope>
    <source>
        <strain evidence="2">201702690</strain>
    </source>
</reference>
<dbReference type="SUPFAM" id="SSF55961">
    <property type="entry name" value="Bet v1-like"/>
    <property type="match status" value="1"/>
</dbReference>
<evidence type="ECO:0000313" key="1">
    <source>
        <dbReference type="EMBL" id="TGK01299.1"/>
    </source>
</evidence>
<dbReference type="Proteomes" id="UP000297946">
    <property type="component" value="Unassembled WGS sequence"/>
</dbReference>
<dbReference type="EMBL" id="RQGC01000004">
    <property type="protein sequence ID" value="TGL42249.1"/>
    <property type="molecule type" value="Genomic_DNA"/>
</dbReference>
<dbReference type="RefSeq" id="WP_135645087.1">
    <property type="nucleotide sequence ID" value="NZ_RQER01000006.1"/>
</dbReference>
<evidence type="ECO:0000313" key="2">
    <source>
        <dbReference type="EMBL" id="TGL42249.1"/>
    </source>
</evidence>
<sequence length="180" mass="20414">MKIFLRILLGIVLVLGLIGIFAPKEFSLQRDITINKPKGLVFDELKLLRNHDKWSAWSKKDPNMKKEFVGTDGTVGFTSRWESKNEELGVGEQEIKKIVAGERLETEIRFKVPFEAAFSSYLTTESVSANQTKVTLGMHDEMPFPINILGFIMNVCFDNKTKIIKDFDATLAGLKTELEK</sequence>
<name>A0A5F1ZUN1_9LEPT</name>
<organism evidence="1 4">
    <name type="scientific">Leptospira langatensis</name>
    <dbReference type="NCBI Taxonomy" id="2484983"/>
    <lineage>
        <taxon>Bacteria</taxon>
        <taxon>Pseudomonadati</taxon>
        <taxon>Spirochaetota</taxon>
        <taxon>Spirochaetia</taxon>
        <taxon>Leptospirales</taxon>
        <taxon>Leptospiraceae</taxon>
        <taxon>Leptospira</taxon>
    </lineage>
</organism>
<dbReference type="EMBL" id="RQER01000006">
    <property type="protein sequence ID" value="TGK01299.1"/>
    <property type="molecule type" value="Genomic_DNA"/>
</dbReference>
<dbReference type="CDD" id="cd07818">
    <property type="entry name" value="SRPBCC_1"/>
    <property type="match status" value="1"/>
</dbReference>
<reference evidence="1 4" key="2">
    <citation type="journal article" date="2019" name="PLoS Negl. Trop. Dis.">
        <title>Revisiting the worldwide diversity of Leptospira species in the environment.</title>
        <authorList>
            <person name="Vincent A.T."/>
            <person name="Schiettekatte O."/>
            <person name="Bourhy P."/>
            <person name="Veyrier F.J."/>
            <person name="Picardeau M."/>
        </authorList>
    </citation>
    <scope>NUCLEOTIDE SEQUENCE [LARGE SCALE GENOMIC DNA]</scope>
    <source>
        <strain evidence="2">201702690</strain>
        <strain evidence="1 4">SSW18</strain>
    </source>
</reference>
<dbReference type="Gene3D" id="3.30.530.20">
    <property type="match status" value="1"/>
</dbReference>
<dbReference type="AlphaFoldDB" id="A0A5F1ZUN1"/>
<dbReference type="Proteomes" id="UP000297273">
    <property type="component" value="Unassembled WGS sequence"/>
</dbReference>
<protein>
    <recommendedName>
        <fullName evidence="5">Polyketide cyclase</fullName>
    </recommendedName>
</protein>